<protein>
    <submittedName>
        <fullName evidence="3">PQQ-dependent sugar dehydrogenase</fullName>
    </submittedName>
</protein>
<name>A0A7D5E5S2_9EURY</name>
<keyword evidence="4" id="KW-1185">Reference proteome</keyword>
<dbReference type="PANTHER" id="PTHR33546:SF1">
    <property type="entry name" value="LARGE, MULTIFUNCTIONAL SECRETED PROTEIN"/>
    <property type="match status" value="1"/>
</dbReference>
<keyword evidence="1" id="KW-0472">Membrane</keyword>
<dbReference type="Gene3D" id="2.120.10.30">
    <property type="entry name" value="TolB, C-terminal domain"/>
    <property type="match status" value="1"/>
</dbReference>
<dbReference type="GeneID" id="55820555"/>
<dbReference type="InterPro" id="IPR011042">
    <property type="entry name" value="6-blade_b-propeller_TolB-like"/>
</dbReference>
<feature type="domain" description="Pyrroloquinoline quinone-dependent pyranose dehydrogenase beta-propeller" evidence="2">
    <location>
        <begin position="114"/>
        <end position="391"/>
    </location>
</feature>
<evidence type="ECO:0000313" key="4">
    <source>
        <dbReference type="Proteomes" id="UP000509594"/>
    </source>
</evidence>
<dbReference type="KEGG" id="mzi:HWN40_02730"/>
<evidence type="ECO:0000256" key="1">
    <source>
        <dbReference type="SAM" id="Phobius"/>
    </source>
</evidence>
<dbReference type="EMBL" id="CP058215">
    <property type="protein sequence ID" value="QLC49253.1"/>
    <property type="molecule type" value="Genomic_DNA"/>
</dbReference>
<accession>A0A7D5E5S2</accession>
<dbReference type="OrthoDB" id="6744at2157"/>
<keyword evidence="1" id="KW-1133">Transmembrane helix</keyword>
<dbReference type="Pfam" id="PF22807">
    <property type="entry name" value="TrAA12"/>
    <property type="match status" value="1"/>
</dbReference>
<gene>
    <name evidence="3" type="ORF">HWN40_02730</name>
</gene>
<evidence type="ECO:0000313" key="3">
    <source>
        <dbReference type="EMBL" id="QLC49253.1"/>
    </source>
</evidence>
<dbReference type="InterPro" id="IPR011041">
    <property type="entry name" value="Quinoprot_gluc/sorb_DH_b-prop"/>
</dbReference>
<organism evidence="3 4">
    <name type="scientific">Methanolobus zinderi</name>
    <dbReference type="NCBI Taxonomy" id="536044"/>
    <lineage>
        <taxon>Archaea</taxon>
        <taxon>Methanobacteriati</taxon>
        <taxon>Methanobacteriota</taxon>
        <taxon>Stenosarchaea group</taxon>
        <taxon>Methanomicrobia</taxon>
        <taxon>Methanosarcinales</taxon>
        <taxon>Methanosarcinaceae</taxon>
        <taxon>Methanolobus</taxon>
    </lineage>
</organism>
<dbReference type="AlphaFoldDB" id="A0A7D5E5S2"/>
<dbReference type="SUPFAM" id="SSF50952">
    <property type="entry name" value="Soluble quinoprotein glucose dehydrogenase"/>
    <property type="match status" value="1"/>
</dbReference>
<dbReference type="PANTHER" id="PTHR33546">
    <property type="entry name" value="LARGE, MULTIFUNCTIONAL SECRETED PROTEIN-RELATED"/>
    <property type="match status" value="1"/>
</dbReference>
<dbReference type="Proteomes" id="UP000509594">
    <property type="component" value="Chromosome"/>
</dbReference>
<dbReference type="InterPro" id="IPR054539">
    <property type="entry name" value="Beta-prop_PDH"/>
</dbReference>
<reference evidence="3 4" key="1">
    <citation type="submission" date="2020-06" db="EMBL/GenBank/DDBJ databases">
        <title>Methanolobus halotolerans sp. nov., isolated from a saline lake Tus in Siberia.</title>
        <authorList>
            <person name="Shen Y."/>
            <person name="Chen S.-C."/>
            <person name="Lai M.-C."/>
            <person name="Huang H.-H."/>
            <person name="Chiu H.-H."/>
            <person name="Tang S.-L."/>
            <person name="Rogozin D.Y."/>
            <person name="Degermendzhy A.G."/>
        </authorList>
    </citation>
    <scope>NUCLEOTIDE SEQUENCE [LARGE SCALE GENOMIC DNA]</scope>
    <source>
        <strain evidence="3 4">DSM 21339</strain>
    </source>
</reference>
<sequence length="394" mass="43493">MLDDSSGRSFWWSLLFILVFVIILAFVAYDYLGVRPSAGSDGTADISLPPGFAIDTYADNLGSSLVSYPGPDPGPRMLLEKDGVVYVSIPNRELIAVLPDRDGNNEADEVGVFISGLNYPHGLDYSDGWFYIAEENRVIRVRDDDNNLRADANSTEVLIDDLPSGGHSTRTVKVNNDSLYLSMGSSCNVCYEEDERRAAITRCDLDGSNCTVFASGLRNSVGMVFHPETGELYATDNGRDWLGDDLPPDEINLIEEGNDYGWPICYGQNIHDTEFDTNNSTGNPCENRTPSLVDLQAHSAPLGLAFYDGNMFPEEYQGDLFVCYHGSWNREVPTGYKIVNIDMDTLGVNDFATGWLRQNETVIGRPVDVIVAEDGSLLVSDDNAGKIYRIYYEG</sequence>
<dbReference type="RefSeq" id="WP_176964316.1">
    <property type="nucleotide sequence ID" value="NZ_CP058215.1"/>
</dbReference>
<evidence type="ECO:0000259" key="2">
    <source>
        <dbReference type="Pfam" id="PF22807"/>
    </source>
</evidence>
<keyword evidence="1" id="KW-0812">Transmembrane</keyword>
<feature type="transmembrane region" description="Helical" evidence="1">
    <location>
        <begin position="12"/>
        <end position="32"/>
    </location>
</feature>
<proteinExistence type="predicted"/>